<evidence type="ECO:0000256" key="4">
    <source>
        <dbReference type="ARBA" id="ARBA00023002"/>
    </source>
</evidence>
<dbReference type="Pfam" id="PF00175">
    <property type="entry name" value="NAD_binding_1"/>
    <property type="match status" value="1"/>
</dbReference>
<organism evidence="8 9">
    <name type="scientific">Petrolisthes cinctipes</name>
    <name type="common">Flat porcelain crab</name>
    <dbReference type="NCBI Taxonomy" id="88211"/>
    <lineage>
        <taxon>Eukaryota</taxon>
        <taxon>Metazoa</taxon>
        <taxon>Ecdysozoa</taxon>
        <taxon>Arthropoda</taxon>
        <taxon>Crustacea</taxon>
        <taxon>Multicrustacea</taxon>
        <taxon>Malacostraca</taxon>
        <taxon>Eumalacostraca</taxon>
        <taxon>Eucarida</taxon>
        <taxon>Decapoda</taxon>
        <taxon>Pleocyemata</taxon>
        <taxon>Anomura</taxon>
        <taxon>Galatheoidea</taxon>
        <taxon>Porcellanidae</taxon>
        <taxon>Petrolisthes</taxon>
    </lineage>
</organism>
<keyword evidence="3" id="KW-0274">FAD</keyword>
<dbReference type="SUPFAM" id="SSF63380">
    <property type="entry name" value="Riboflavin synthase domain-like"/>
    <property type="match status" value="1"/>
</dbReference>
<keyword evidence="2" id="KW-0285">Flavoprotein</keyword>
<keyword evidence="9" id="KW-1185">Reference proteome</keyword>
<dbReference type="PANTHER" id="PTHR46505">
    <property type="entry name" value="OXIDOREDUCTASE NAD-BINDING DOMAIN-CONTAINING PROTEIN 1"/>
    <property type="match status" value="1"/>
</dbReference>
<name>A0AAE1FFF2_PETCI</name>
<keyword evidence="5" id="KW-0520">NAD</keyword>
<dbReference type="EMBL" id="JAWQEG010002242">
    <property type="protein sequence ID" value="KAK3873267.1"/>
    <property type="molecule type" value="Genomic_DNA"/>
</dbReference>
<dbReference type="GO" id="GO:0016491">
    <property type="term" value="F:oxidoreductase activity"/>
    <property type="evidence" value="ECO:0007669"/>
    <property type="project" value="UniProtKB-KW"/>
</dbReference>
<dbReference type="InterPro" id="IPR017938">
    <property type="entry name" value="Riboflavin_synthase-like_b-brl"/>
</dbReference>
<evidence type="ECO:0000256" key="2">
    <source>
        <dbReference type="ARBA" id="ARBA00022630"/>
    </source>
</evidence>
<reference evidence="8" key="1">
    <citation type="submission" date="2023-10" db="EMBL/GenBank/DDBJ databases">
        <title>Genome assemblies of two species of porcelain crab, Petrolisthes cinctipes and Petrolisthes manimaculis (Anomura: Porcellanidae).</title>
        <authorList>
            <person name="Angst P."/>
        </authorList>
    </citation>
    <scope>NUCLEOTIDE SEQUENCE</scope>
    <source>
        <strain evidence="8">PB745_01</strain>
        <tissue evidence="8">Gill</tissue>
    </source>
</reference>
<dbReference type="InterPro" id="IPR001709">
    <property type="entry name" value="Flavoprot_Pyr_Nucl_cyt_Rdtase"/>
</dbReference>
<dbReference type="SUPFAM" id="SSF52343">
    <property type="entry name" value="Ferredoxin reductase-like, C-terminal NADP-linked domain"/>
    <property type="match status" value="1"/>
</dbReference>
<dbReference type="InterPro" id="IPR001433">
    <property type="entry name" value="OxRdtase_FAD/NAD-bd"/>
</dbReference>
<dbReference type="InterPro" id="IPR039261">
    <property type="entry name" value="FNR_nucleotide-bd"/>
</dbReference>
<dbReference type="Gene3D" id="3.40.50.80">
    <property type="entry name" value="Nucleotide-binding domain of ferredoxin-NADP reductase (FNR) module"/>
    <property type="match status" value="1"/>
</dbReference>
<dbReference type="InterPro" id="IPR017927">
    <property type="entry name" value="FAD-bd_FR_type"/>
</dbReference>
<comment type="cofactor">
    <cofactor evidence="1">
        <name>FAD</name>
        <dbReference type="ChEBI" id="CHEBI:57692"/>
    </cofactor>
</comment>
<protein>
    <recommendedName>
        <fullName evidence="6">Oxidoreductase NAD-binding domain-containing protein 1</fullName>
    </recommendedName>
</protein>
<feature type="domain" description="FAD-binding FR-type" evidence="7">
    <location>
        <begin position="50"/>
        <end position="153"/>
    </location>
</feature>
<keyword evidence="4" id="KW-0560">Oxidoreductase</keyword>
<sequence>MSMGVRVLTRPLGLRWSHMSRLSTTVTPETAIGVPVDKHLKVTASSTRLPVVSQAEVIRARQESPTVRCITLKLHNPAFSFKAGQWVDMFIPGMEIVGGFSMFSPPDQLAQDGTIDLGIKFSRWPPAFWVHDQCRIGNMVSLRAGGDFHYAPEAGDDPYDLLLIGGGVGVNPLTSMFLHATSLYLQHQECEEEYKPGRILLLYSARTYQELLYKNQMNDTAASTPGVEVQYFTTREPPPDPTLATYGHISQEVLQKAVNSLNTSKLKSFICGPPPMIESINQLLLQSGLTQDQIFYEKWW</sequence>
<accession>A0AAE1FFF2</accession>
<gene>
    <name evidence="8" type="ORF">Pcinc_021716</name>
</gene>
<comment type="caution">
    <text evidence="8">The sequence shown here is derived from an EMBL/GenBank/DDBJ whole genome shotgun (WGS) entry which is preliminary data.</text>
</comment>
<evidence type="ECO:0000256" key="6">
    <source>
        <dbReference type="ARBA" id="ARBA00040516"/>
    </source>
</evidence>
<dbReference type="InterPro" id="IPR052128">
    <property type="entry name" value="Oxidoreductase_NAD-binding"/>
</dbReference>
<dbReference type="PRINTS" id="PR00410">
    <property type="entry name" value="PHEHYDRXLASE"/>
</dbReference>
<evidence type="ECO:0000256" key="5">
    <source>
        <dbReference type="ARBA" id="ARBA00023027"/>
    </source>
</evidence>
<dbReference type="Proteomes" id="UP001286313">
    <property type="component" value="Unassembled WGS sequence"/>
</dbReference>
<proteinExistence type="predicted"/>
<evidence type="ECO:0000313" key="9">
    <source>
        <dbReference type="Proteomes" id="UP001286313"/>
    </source>
</evidence>
<evidence type="ECO:0000259" key="7">
    <source>
        <dbReference type="PROSITE" id="PS51384"/>
    </source>
</evidence>
<dbReference type="PANTHER" id="PTHR46505:SF1">
    <property type="entry name" value="OXIDOREDUCTASE NAD-BINDING DOMAIN-CONTAINING PROTEIN 1"/>
    <property type="match status" value="1"/>
</dbReference>
<dbReference type="AlphaFoldDB" id="A0AAE1FFF2"/>
<evidence type="ECO:0000256" key="3">
    <source>
        <dbReference type="ARBA" id="ARBA00022827"/>
    </source>
</evidence>
<dbReference type="Gene3D" id="2.40.30.10">
    <property type="entry name" value="Translation factors"/>
    <property type="match status" value="1"/>
</dbReference>
<dbReference type="PROSITE" id="PS51384">
    <property type="entry name" value="FAD_FR"/>
    <property type="match status" value="1"/>
</dbReference>
<dbReference type="GO" id="GO:0005739">
    <property type="term" value="C:mitochondrion"/>
    <property type="evidence" value="ECO:0007669"/>
    <property type="project" value="TreeGrafter"/>
</dbReference>
<evidence type="ECO:0000256" key="1">
    <source>
        <dbReference type="ARBA" id="ARBA00001974"/>
    </source>
</evidence>
<evidence type="ECO:0000313" key="8">
    <source>
        <dbReference type="EMBL" id="KAK3873267.1"/>
    </source>
</evidence>
<dbReference type="PRINTS" id="PR00371">
    <property type="entry name" value="FPNCR"/>
</dbReference>
<dbReference type="CDD" id="cd00322">
    <property type="entry name" value="FNR_like"/>
    <property type="match status" value="1"/>
</dbReference>